<evidence type="ECO:0000256" key="1">
    <source>
        <dbReference type="PROSITE-ProRule" id="PRU00325"/>
    </source>
</evidence>
<accession>E7QWL8</accession>
<name>E7QWL8_HALPU</name>
<keyword evidence="1" id="KW-0862">Zinc</keyword>
<evidence type="ECO:0000313" key="5">
    <source>
        <dbReference type="Proteomes" id="UP000003751"/>
    </source>
</evidence>
<keyword evidence="1" id="KW-0863">Zinc-finger</keyword>
<evidence type="ECO:0000313" key="6">
    <source>
        <dbReference type="Proteomes" id="UP000184203"/>
    </source>
</evidence>
<protein>
    <recommendedName>
        <fullName evidence="2">SWIM-type domain-containing protein</fullName>
    </recommendedName>
</protein>
<reference evidence="4" key="3">
    <citation type="submission" date="2016-11" db="EMBL/GenBank/DDBJ databases">
        <authorList>
            <person name="Jaros S."/>
            <person name="Januszkiewicz K."/>
            <person name="Wedrychowicz H."/>
        </authorList>
    </citation>
    <scope>NUCLEOTIDE SEQUENCE [LARGE SCALE GENOMIC DNA]</scope>
    <source>
        <strain evidence="4">DX253</strain>
    </source>
</reference>
<gene>
    <name evidence="4" type="ORF">SAMN05444342_3669</name>
    <name evidence="3" type="ORF">ZOD2009_16031</name>
</gene>
<evidence type="ECO:0000313" key="4">
    <source>
        <dbReference type="EMBL" id="SHL36856.1"/>
    </source>
</evidence>
<keyword evidence="1" id="KW-0479">Metal-binding</keyword>
<organism evidence="3 5">
    <name type="scientific">Haladaptatus paucihalophilus DX253</name>
    <dbReference type="NCBI Taxonomy" id="797209"/>
    <lineage>
        <taxon>Archaea</taxon>
        <taxon>Methanobacteriati</taxon>
        <taxon>Methanobacteriota</taxon>
        <taxon>Stenosarchaea group</taxon>
        <taxon>Halobacteria</taxon>
        <taxon>Halobacteriales</taxon>
        <taxon>Haladaptataceae</taxon>
        <taxon>Haladaptatus</taxon>
    </lineage>
</organism>
<proteinExistence type="predicted"/>
<keyword evidence="6" id="KW-1185">Reference proteome</keyword>
<dbReference type="GO" id="GO:0008270">
    <property type="term" value="F:zinc ion binding"/>
    <property type="evidence" value="ECO:0007669"/>
    <property type="project" value="UniProtKB-KW"/>
</dbReference>
<dbReference type="Proteomes" id="UP000003751">
    <property type="component" value="Unassembled WGS sequence"/>
</dbReference>
<sequence length="182" mass="20467">MSFNTESGSNSASKLYWGSRCAVWNNAAKTAQNRAQAEQCAYDVDALGLIDITNESYENPTAHQYTVSTDDVTDELMACTCPHHVHRNAFCKHIAAVETATDDGTHEAFPSEDDNESEPDNCDCAGLGDFPCWPWGIQRGEIKDHHLALRFTTVQHIKYLIQYWTARIERNFLNNTFNGMSK</sequence>
<reference evidence="6" key="2">
    <citation type="submission" date="2016-11" db="EMBL/GenBank/DDBJ databases">
        <authorList>
            <person name="Varghese N."/>
            <person name="Submissions S."/>
        </authorList>
    </citation>
    <scope>NUCLEOTIDE SEQUENCE [LARGE SCALE GENOMIC DNA]</scope>
    <source>
        <strain evidence="6">DX253</strain>
    </source>
</reference>
<dbReference type="EMBL" id="FRAN01000006">
    <property type="protein sequence ID" value="SHL36856.1"/>
    <property type="molecule type" value="Genomic_DNA"/>
</dbReference>
<dbReference type="InterPro" id="IPR007527">
    <property type="entry name" value="Znf_SWIM"/>
</dbReference>
<evidence type="ECO:0000259" key="2">
    <source>
        <dbReference type="PROSITE" id="PS50966"/>
    </source>
</evidence>
<reference evidence="3 5" key="1">
    <citation type="journal article" date="2014" name="ISME J.">
        <title>Trehalose/2-sulfotrehalose biosynthesis and glycine-betaine uptake are widely spread mechanisms for osmoadaptation in the Halobacteriales.</title>
        <authorList>
            <person name="Youssef N.H."/>
            <person name="Savage-Ashlock K.N."/>
            <person name="McCully A.L."/>
            <person name="Luedtke B."/>
            <person name="Shaw E.I."/>
            <person name="Hoff W.D."/>
            <person name="Elshahed M.S."/>
        </authorList>
    </citation>
    <scope>NUCLEOTIDE SEQUENCE [LARGE SCALE GENOMIC DNA]</scope>
    <source>
        <strain evidence="3 5">DX253</strain>
    </source>
</reference>
<dbReference type="PROSITE" id="PS50966">
    <property type="entry name" value="ZF_SWIM"/>
    <property type="match status" value="1"/>
</dbReference>
<dbReference type="Proteomes" id="UP000184203">
    <property type="component" value="Unassembled WGS sequence"/>
</dbReference>
<dbReference type="AlphaFoldDB" id="E7QWL8"/>
<dbReference type="EMBL" id="AEMG01000018">
    <property type="protein sequence ID" value="EFW91114.1"/>
    <property type="molecule type" value="Genomic_DNA"/>
</dbReference>
<evidence type="ECO:0000313" key="3">
    <source>
        <dbReference type="EMBL" id="EFW91114.1"/>
    </source>
</evidence>
<feature type="domain" description="SWIM-type" evidence="2">
    <location>
        <begin position="65"/>
        <end position="102"/>
    </location>
</feature>